<dbReference type="Proteomes" id="UP000595278">
    <property type="component" value="Chromosome"/>
</dbReference>
<name>A0A974NHQ9_9GAMM</name>
<proteinExistence type="predicted"/>
<evidence type="ECO:0000313" key="2">
    <source>
        <dbReference type="EMBL" id="QQP86863.1"/>
    </source>
</evidence>
<evidence type="ECO:0008006" key="4">
    <source>
        <dbReference type="Google" id="ProtNLM"/>
    </source>
</evidence>
<dbReference type="KEGG" id="eaz:JHT90_06370"/>
<sequence length="114" mass="13323">MTTQTRPTIFQRTRRVLGRGYELITIQELKIARALQNKIPCGYILTRILGLLFKLALIVFLVFIGSWILFGVLAIMAFWFSDSKTSQQILEETIGSSEHHHKYPWRYDEDGNYK</sequence>
<dbReference type="EMBL" id="CP067393">
    <property type="protein sequence ID" value="QQP86863.1"/>
    <property type="molecule type" value="Genomic_DNA"/>
</dbReference>
<keyword evidence="1" id="KW-1133">Transmembrane helix</keyword>
<keyword evidence="1" id="KW-0472">Membrane</keyword>
<reference evidence="2 3" key="1">
    <citation type="submission" date="2021-01" db="EMBL/GenBank/DDBJ databases">
        <title>Entomomonas sp. F2A isolated from a house cricket (Acheta domesticus).</title>
        <authorList>
            <person name="Spergser J."/>
            <person name="Busse H.-J."/>
        </authorList>
    </citation>
    <scope>NUCLEOTIDE SEQUENCE [LARGE SCALE GENOMIC DNA]</scope>
    <source>
        <strain evidence="2 3">F2A</strain>
    </source>
</reference>
<gene>
    <name evidence="2" type="ORF">JHT90_06370</name>
</gene>
<evidence type="ECO:0000256" key="1">
    <source>
        <dbReference type="SAM" id="Phobius"/>
    </source>
</evidence>
<organism evidence="2 3">
    <name type="scientific">Entomomonas asaccharolytica</name>
    <dbReference type="NCBI Taxonomy" id="2785331"/>
    <lineage>
        <taxon>Bacteria</taxon>
        <taxon>Pseudomonadati</taxon>
        <taxon>Pseudomonadota</taxon>
        <taxon>Gammaproteobacteria</taxon>
        <taxon>Pseudomonadales</taxon>
        <taxon>Pseudomonadaceae</taxon>
        <taxon>Entomomonas</taxon>
    </lineage>
</organism>
<accession>A0A974NHQ9</accession>
<keyword evidence="1" id="KW-0812">Transmembrane</keyword>
<feature type="transmembrane region" description="Helical" evidence="1">
    <location>
        <begin position="55"/>
        <end position="80"/>
    </location>
</feature>
<dbReference type="RefSeq" id="WP_201095325.1">
    <property type="nucleotide sequence ID" value="NZ_CP067393.1"/>
</dbReference>
<keyword evidence="3" id="KW-1185">Reference proteome</keyword>
<evidence type="ECO:0000313" key="3">
    <source>
        <dbReference type="Proteomes" id="UP000595278"/>
    </source>
</evidence>
<dbReference type="AlphaFoldDB" id="A0A974NHQ9"/>
<protein>
    <recommendedName>
        <fullName evidence="4">DUF3742 family protein</fullName>
    </recommendedName>
</protein>